<reference evidence="4" key="3">
    <citation type="submission" date="2025-04" db="UniProtKB">
        <authorList>
            <consortium name="RefSeq"/>
        </authorList>
    </citation>
    <scope>IDENTIFICATION</scope>
    <source>
        <strain evidence="4">CBS 781.70</strain>
    </source>
</reference>
<evidence type="ECO:0000313" key="2">
    <source>
        <dbReference type="EMBL" id="KAF1810993.1"/>
    </source>
</evidence>
<evidence type="ECO:0000256" key="1">
    <source>
        <dbReference type="SAM" id="MobiDB-lite"/>
    </source>
</evidence>
<sequence>MMVSREIGRQFKELSVTPTNRQTTSSRFPSEDARSDLRKLLPWRCNLTALAQSHDYYLVACAAEVEVYKPTFPAHGLPGQLSWVVDLPKSSPGITGTIDALRPHSVNYLIIDYLGNKEVVLVACDDGDVLGYYIDDIHLQILQSGENRGGRNPNDYRVRPFFHKNVGMSAWGLAIHSVARMIAVSSNTHRLVVYWFGLDGNDMIHRKEKRLELPDSGENLPTVNFCNTGDDPDGEWLLSGSIGNWMMVWNTRTATLYKKAQLAFCKDRKLDGSCACGGKSAYPHAIWGTYWLDRRSFRRINPPSFSKALGLQKRDFSDKDFPTDFWDISASRKEVIDASERYDGRANFANVQAPMSPVEDVSDDDDDGAYSDADSTLSDDLGTDMADDGSASDIEPSMSGGAGGPASSVQYHEHPMQDHNTELVDPMSDWFTPARPLQRSLDGSIPFLEIIPPSRSNVEQMLFPPEAPILHLSSKDIFIMQPQVAKISSKRPPFHNKRQSMDAISEFDHKNYYPVVGAHDPLFQEIKSAIAPTFYSHVFSQTDRMNLHAFIPDLGVICIASGKGRVAVCTLTQMDVFSSGARLKKLRESNADAKLQARYAGWEGTKTVYGFRLDHILPFASQEEKCERPEHILIGIAVGPIPGSGWQREPGHTPSGLHGNGCKRWRLILTWMNHSILSYEIRRGEEDEGVQILSL</sequence>
<organism evidence="2">
    <name type="scientific">Eremomyces bilateralis CBS 781.70</name>
    <dbReference type="NCBI Taxonomy" id="1392243"/>
    <lineage>
        <taxon>Eukaryota</taxon>
        <taxon>Fungi</taxon>
        <taxon>Dikarya</taxon>
        <taxon>Ascomycota</taxon>
        <taxon>Pezizomycotina</taxon>
        <taxon>Dothideomycetes</taxon>
        <taxon>Dothideomycetes incertae sedis</taxon>
        <taxon>Eremomycetales</taxon>
        <taxon>Eremomycetaceae</taxon>
        <taxon>Eremomyces</taxon>
    </lineage>
</organism>
<evidence type="ECO:0008006" key="5">
    <source>
        <dbReference type="Google" id="ProtNLM"/>
    </source>
</evidence>
<dbReference type="AlphaFoldDB" id="A0A6G1FYX9"/>
<feature type="region of interest" description="Disordered" evidence="1">
    <location>
        <begin position="348"/>
        <end position="412"/>
    </location>
</feature>
<name>A0A6G1FYX9_9PEZI</name>
<dbReference type="GeneID" id="54423470"/>
<evidence type="ECO:0000313" key="3">
    <source>
        <dbReference type="Proteomes" id="UP000504638"/>
    </source>
</evidence>
<dbReference type="OrthoDB" id="5591786at2759"/>
<gene>
    <name evidence="2 4" type="ORF">P152DRAFT_515401</name>
</gene>
<dbReference type="Proteomes" id="UP000504638">
    <property type="component" value="Unplaced"/>
</dbReference>
<reference evidence="2 4" key="1">
    <citation type="submission" date="2020-01" db="EMBL/GenBank/DDBJ databases">
        <authorList>
            <consortium name="DOE Joint Genome Institute"/>
            <person name="Haridas S."/>
            <person name="Albert R."/>
            <person name="Binder M."/>
            <person name="Bloem J."/>
            <person name="Labutti K."/>
            <person name="Salamov A."/>
            <person name="Andreopoulos B."/>
            <person name="Baker S.E."/>
            <person name="Barry K."/>
            <person name="Bills G."/>
            <person name="Bluhm B.H."/>
            <person name="Cannon C."/>
            <person name="Castanera R."/>
            <person name="Culley D.E."/>
            <person name="Daum C."/>
            <person name="Ezra D."/>
            <person name="Gonzalez J.B."/>
            <person name="Henrissat B."/>
            <person name="Kuo A."/>
            <person name="Liang C."/>
            <person name="Lipzen A."/>
            <person name="Lutzoni F."/>
            <person name="Magnuson J."/>
            <person name="Mondo S."/>
            <person name="Nolan M."/>
            <person name="Ohm R."/>
            <person name="Pangilinan J."/>
            <person name="Park H.-J."/>
            <person name="Ramirez L."/>
            <person name="Alfaro M."/>
            <person name="Sun H."/>
            <person name="Tritt A."/>
            <person name="Yoshinaga Y."/>
            <person name="Zwiers L.-H."/>
            <person name="Turgeon B.G."/>
            <person name="Goodwin S.B."/>
            <person name="Spatafora J.W."/>
            <person name="Crous P.W."/>
            <person name="Grigoriev I.V."/>
        </authorList>
    </citation>
    <scope>NUCLEOTIDE SEQUENCE</scope>
    <source>
        <strain evidence="2 4">CBS 781.70</strain>
    </source>
</reference>
<proteinExistence type="predicted"/>
<feature type="compositionally biased region" description="Acidic residues" evidence="1">
    <location>
        <begin position="360"/>
        <end position="369"/>
    </location>
</feature>
<dbReference type="RefSeq" id="XP_033532624.1">
    <property type="nucleotide sequence ID" value="XM_033682900.1"/>
</dbReference>
<evidence type="ECO:0000313" key="4">
    <source>
        <dbReference type="RefSeq" id="XP_033532624.1"/>
    </source>
</evidence>
<dbReference type="SUPFAM" id="SSF101898">
    <property type="entry name" value="NHL repeat"/>
    <property type="match status" value="1"/>
</dbReference>
<dbReference type="Pfam" id="PF08728">
    <property type="entry name" value="CRT10"/>
    <property type="match status" value="1"/>
</dbReference>
<dbReference type="InterPro" id="IPR014839">
    <property type="entry name" value="Crt10"/>
</dbReference>
<keyword evidence="3" id="KW-1185">Reference proteome</keyword>
<accession>A0A6G1FYX9</accession>
<protein>
    <recommendedName>
        <fullName evidence="5">WD40 repeat-like protein</fullName>
    </recommendedName>
</protein>
<dbReference type="EMBL" id="ML975163">
    <property type="protein sequence ID" value="KAF1810993.1"/>
    <property type="molecule type" value="Genomic_DNA"/>
</dbReference>
<reference evidence="4" key="2">
    <citation type="submission" date="2020-04" db="EMBL/GenBank/DDBJ databases">
        <authorList>
            <consortium name="NCBI Genome Project"/>
        </authorList>
    </citation>
    <scope>NUCLEOTIDE SEQUENCE</scope>
    <source>
        <strain evidence="4">CBS 781.70</strain>
    </source>
</reference>